<protein>
    <submittedName>
        <fullName evidence="1">Uncharacterized protein</fullName>
    </submittedName>
</protein>
<evidence type="ECO:0000313" key="1">
    <source>
        <dbReference type="EMBL" id="KAI3736276.1"/>
    </source>
</evidence>
<sequence>MVHWRSAAGHRTFGINHGCLDKCSTSNDRSSKSTVEQSSRESKLEFSEDEKNLITRMYKLVGDRWSLIAGRIPGRTAVEIKEYWTSRFSAND</sequence>
<name>A0ACB9CPT1_ARCLA</name>
<reference evidence="2" key="1">
    <citation type="journal article" date="2022" name="Mol. Ecol. Resour.">
        <title>The genomes of chicory, endive, great burdock and yacon provide insights into Asteraceae palaeo-polyploidization history and plant inulin production.</title>
        <authorList>
            <person name="Fan W."/>
            <person name="Wang S."/>
            <person name="Wang H."/>
            <person name="Wang A."/>
            <person name="Jiang F."/>
            <person name="Liu H."/>
            <person name="Zhao H."/>
            <person name="Xu D."/>
            <person name="Zhang Y."/>
        </authorList>
    </citation>
    <scope>NUCLEOTIDE SEQUENCE [LARGE SCALE GENOMIC DNA]</scope>
    <source>
        <strain evidence="2">cv. Niubang</strain>
    </source>
</reference>
<organism evidence="1 2">
    <name type="scientific">Arctium lappa</name>
    <name type="common">Greater burdock</name>
    <name type="synonym">Lappa major</name>
    <dbReference type="NCBI Taxonomy" id="4217"/>
    <lineage>
        <taxon>Eukaryota</taxon>
        <taxon>Viridiplantae</taxon>
        <taxon>Streptophyta</taxon>
        <taxon>Embryophyta</taxon>
        <taxon>Tracheophyta</taxon>
        <taxon>Spermatophyta</taxon>
        <taxon>Magnoliopsida</taxon>
        <taxon>eudicotyledons</taxon>
        <taxon>Gunneridae</taxon>
        <taxon>Pentapetalae</taxon>
        <taxon>asterids</taxon>
        <taxon>campanulids</taxon>
        <taxon>Asterales</taxon>
        <taxon>Asteraceae</taxon>
        <taxon>Carduoideae</taxon>
        <taxon>Cardueae</taxon>
        <taxon>Arctiinae</taxon>
        <taxon>Arctium</taxon>
    </lineage>
</organism>
<proteinExistence type="predicted"/>
<accession>A0ACB9CPT1</accession>
<reference evidence="1 2" key="2">
    <citation type="journal article" date="2022" name="Mol. Ecol. Resour.">
        <title>The genomes of chicory, endive, great burdock and yacon provide insights into Asteraceae paleo-polyploidization history and plant inulin production.</title>
        <authorList>
            <person name="Fan W."/>
            <person name="Wang S."/>
            <person name="Wang H."/>
            <person name="Wang A."/>
            <person name="Jiang F."/>
            <person name="Liu H."/>
            <person name="Zhao H."/>
            <person name="Xu D."/>
            <person name="Zhang Y."/>
        </authorList>
    </citation>
    <scope>NUCLEOTIDE SEQUENCE [LARGE SCALE GENOMIC DNA]</scope>
    <source>
        <strain evidence="2">cv. Niubang</strain>
    </source>
</reference>
<dbReference type="EMBL" id="CM042050">
    <property type="protein sequence ID" value="KAI3736276.1"/>
    <property type="molecule type" value="Genomic_DNA"/>
</dbReference>
<dbReference type="Proteomes" id="UP001055879">
    <property type="component" value="Linkage Group LG04"/>
</dbReference>
<evidence type="ECO:0000313" key="2">
    <source>
        <dbReference type="Proteomes" id="UP001055879"/>
    </source>
</evidence>
<comment type="caution">
    <text evidence="1">The sequence shown here is derived from an EMBL/GenBank/DDBJ whole genome shotgun (WGS) entry which is preliminary data.</text>
</comment>
<keyword evidence="2" id="KW-1185">Reference proteome</keyword>
<gene>
    <name evidence="1" type="ORF">L6452_15815</name>
</gene>